<protein>
    <recommendedName>
        <fullName evidence="2">Outer membrane protein assembly factor BamC</fullName>
    </recommendedName>
</protein>
<dbReference type="AlphaFoldDB" id="A0A0F9YC57"/>
<accession>A0A0F9YC57</accession>
<name>A0A0F9YC57_9ZZZZ</name>
<evidence type="ECO:0008006" key="2">
    <source>
        <dbReference type="Google" id="ProtNLM"/>
    </source>
</evidence>
<gene>
    <name evidence="1" type="ORF">LCGC14_0032680</name>
</gene>
<dbReference type="PROSITE" id="PS51257">
    <property type="entry name" value="PROKAR_LIPOPROTEIN"/>
    <property type="match status" value="1"/>
</dbReference>
<sequence length="382" mass="41652">MSVNRAMFTKENKMKPVLGALTIALLGSSLSGCGYIFGDAGYFRDRGSDYQTAAVEPRMTVPPELEHKPLGDMLPVPGVTSPALDEKFTTPRPQPLDAGADGSAFSLQQDGASRWLLAQRAPEEVWPRVRQFLTAYDIPVAHEDASLGEMETAWIAFDLQPDNPLVRRLAPAVGPSRTLDGREQRFRVRIEPGVRATNTEIHVLHMSRSQGGTLESWPESSENVNLERAFLAELETHLSQSSGDDVASLMATRDVPTSANSSLGQDGAGNPVLTLQSEFNRAWASVGAALGRADILVADLNRSAGVYYVDLNQTRTEQESKGFFSGLFGGDEPVEEDSFQRIQVRLTQIGNQVLVTVEESIENAAEAALARDLLKRIRDNLS</sequence>
<proteinExistence type="predicted"/>
<organism evidence="1">
    <name type="scientific">marine sediment metagenome</name>
    <dbReference type="NCBI Taxonomy" id="412755"/>
    <lineage>
        <taxon>unclassified sequences</taxon>
        <taxon>metagenomes</taxon>
        <taxon>ecological metagenomes</taxon>
    </lineage>
</organism>
<dbReference type="EMBL" id="LAZR01000006">
    <property type="protein sequence ID" value="KKO09772.1"/>
    <property type="molecule type" value="Genomic_DNA"/>
</dbReference>
<dbReference type="InterPro" id="IPR042268">
    <property type="entry name" value="BamC_C"/>
</dbReference>
<dbReference type="Gene3D" id="3.30.310.170">
    <property type="entry name" value="Outer membrane protein assembly factor BamC"/>
    <property type="match status" value="1"/>
</dbReference>
<reference evidence="1" key="1">
    <citation type="journal article" date="2015" name="Nature">
        <title>Complex archaea that bridge the gap between prokaryotes and eukaryotes.</title>
        <authorList>
            <person name="Spang A."/>
            <person name="Saw J.H."/>
            <person name="Jorgensen S.L."/>
            <person name="Zaremba-Niedzwiedzka K."/>
            <person name="Martijn J."/>
            <person name="Lind A.E."/>
            <person name="van Eijk R."/>
            <person name="Schleper C."/>
            <person name="Guy L."/>
            <person name="Ettema T.J."/>
        </authorList>
    </citation>
    <scope>NUCLEOTIDE SEQUENCE</scope>
</reference>
<dbReference type="Pfam" id="PF06804">
    <property type="entry name" value="Lipoprotein_18"/>
    <property type="match status" value="1"/>
</dbReference>
<evidence type="ECO:0000313" key="1">
    <source>
        <dbReference type="EMBL" id="KKO09772.1"/>
    </source>
</evidence>
<dbReference type="InterPro" id="IPR010653">
    <property type="entry name" value="NlpB/DapX"/>
</dbReference>
<comment type="caution">
    <text evidence="1">The sequence shown here is derived from an EMBL/GenBank/DDBJ whole genome shotgun (WGS) entry which is preliminary data.</text>
</comment>